<evidence type="ECO:0000313" key="7">
    <source>
        <dbReference type="Proteomes" id="UP000011740"/>
    </source>
</evidence>
<dbReference type="InterPro" id="IPR051257">
    <property type="entry name" value="Diverse_CBS-Domain"/>
</dbReference>
<dbReference type="Pfam" id="PF00571">
    <property type="entry name" value="CBS"/>
    <property type="match status" value="2"/>
</dbReference>
<sequence length="233" mass="24732">MVDHRTVGDLMTHHVVRVRPDTPYKAIVRKLTEYEITAVPVVDGGGRVVGMVSQADLMPKAAGLSAASARPRPGPPGGRPVPETGAKAEGVRAADLMTSRPVCARPDWTVAEAALVMTERNLGRLPVVDEAEVLVGIVSRGDILRVYLRDDAAIRSEIELDVLWRCLGLSPSAVRVRVSQGQVTLTGTVEADDAGVLPVIGRLCRSVDGVVSVQRRVSCLRTGTESTAASGTR</sequence>
<gene>
    <name evidence="6" type="ORF">H340_28250</name>
</gene>
<organism evidence="6 7">
    <name type="scientific">Streptomyces mobaraensis (strain ATCC 29032 / DSM 40847 / JCM 4168 / NBRC 13819 / NCIMB 11159 / IPCR 16-22)</name>
    <dbReference type="NCBI Taxonomy" id="1223523"/>
    <lineage>
        <taxon>Bacteria</taxon>
        <taxon>Bacillati</taxon>
        <taxon>Actinomycetota</taxon>
        <taxon>Actinomycetes</taxon>
        <taxon>Kitasatosporales</taxon>
        <taxon>Streptomycetaceae</taxon>
        <taxon>Streptomyces</taxon>
    </lineage>
</organism>
<keyword evidence="1 2" id="KW-0129">CBS domain</keyword>
<dbReference type="SUPFAM" id="SSF54631">
    <property type="entry name" value="CBS-domain pair"/>
    <property type="match status" value="1"/>
</dbReference>
<dbReference type="InterPro" id="IPR007055">
    <property type="entry name" value="BON_dom"/>
</dbReference>
<dbReference type="Gene3D" id="3.30.1340.30">
    <property type="match status" value="1"/>
</dbReference>
<reference evidence="6 7" key="1">
    <citation type="journal article" date="2013" name="Genome Announc.">
        <title>Whole-Genome Shotgun Assembly and Analysis of the Genome of Streptomyces mobaraensis DSM 40847, a Strain for Industrial Production of Microbial Transglutaminase.</title>
        <authorList>
            <person name="Yang H."/>
            <person name="He T."/>
            <person name="Wu W."/>
            <person name="Zhu W."/>
            <person name="Lu B."/>
            <person name="Sun W."/>
        </authorList>
    </citation>
    <scope>NUCLEOTIDE SEQUENCE [LARGE SCALE GENOMIC DNA]</scope>
    <source>
        <strain evidence="6 7">DSM 40847</strain>
    </source>
</reference>
<dbReference type="Proteomes" id="UP000011740">
    <property type="component" value="Unassembled WGS sequence"/>
</dbReference>
<dbReference type="SMART" id="SM00116">
    <property type="entry name" value="CBS"/>
    <property type="match status" value="2"/>
</dbReference>
<feature type="domain" description="BON" evidence="4">
    <location>
        <begin position="150"/>
        <end position="221"/>
    </location>
</feature>
<evidence type="ECO:0008006" key="8">
    <source>
        <dbReference type="Google" id="ProtNLM"/>
    </source>
</evidence>
<feature type="region of interest" description="Disordered" evidence="3">
    <location>
        <begin position="63"/>
        <end position="85"/>
    </location>
</feature>
<dbReference type="Gene3D" id="3.10.580.10">
    <property type="entry name" value="CBS-domain"/>
    <property type="match status" value="1"/>
</dbReference>
<feature type="domain" description="CBS" evidence="5">
    <location>
        <begin position="97"/>
        <end position="154"/>
    </location>
</feature>
<evidence type="ECO:0000256" key="1">
    <source>
        <dbReference type="ARBA" id="ARBA00023122"/>
    </source>
</evidence>
<evidence type="ECO:0000256" key="3">
    <source>
        <dbReference type="SAM" id="MobiDB-lite"/>
    </source>
</evidence>
<dbReference type="RefSeq" id="WP_004953359.1">
    <property type="nucleotide sequence ID" value="NZ_AORZ01000145.1"/>
</dbReference>
<dbReference type="EMBL" id="AORZ01000145">
    <property type="protein sequence ID" value="EME97085.1"/>
    <property type="molecule type" value="Genomic_DNA"/>
</dbReference>
<accession>M3BZ80</accession>
<proteinExistence type="predicted"/>
<dbReference type="AlphaFoldDB" id="M3BZ80"/>
<dbReference type="InterPro" id="IPR000644">
    <property type="entry name" value="CBS_dom"/>
</dbReference>
<name>M3BZ80_STRM1</name>
<feature type="domain" description="CBS" evidence="5">
    <location>
        <begin position="11"/>
        <end position="68"/>
    </location>
</feature>
<dbReference type="InterPro" id="IPR046342">
    <property type="entry name" value="CBS_dom_sf"/>
</dbReference>
<comment type="caution">
    <text evidence="6">The sequence shown here is derived from an EMBL/GenBank/DDBJ whole genome shotgun (WGS) entry which is preliminary data.</text>
</comment>
<evidence type="ECO:0000313" key="6">
    <source>
        <dbReference type="EMBL" id="EME97085.1"/>
    </source>
</evidence>
<dbReference type="PROSITE" id="PS50914">
    <property type="entry name" value="BON"/>
    <property type="match status" value="1"/>
</dbReference>
<dbReference type="PANTHER" id="PTHR43080:SF29">
    <property type="entry name" value="OS02G0818000 PROTEIN"/>
    <property type="match status" value="1"/>
</dbReference>
<dbReference type="PIRSF" id="PIRSF036990">
    <property type="entry name" value="UCP036990_CBS_BON"/>
    <property type="match status" value="1"/>
</dbReference>
<dbReference type="Pfam" id="PF04972">
    <property type="entry name" value="BON"/>
    <property type="match status" value="1"/>
</dbReference>
<protein>
    <recommendedName>
        <fullName evidence="8">CBS domain-containing protein</fullName>
    </recommendedName>
</protein>
<evidence type="ECO:0000256" key="2">
    <source>
        <dbReference type="PROSITE-ProRule" id="PRU00703"/>
    </source>
</evidence>
<dbReference type="PANTHER" id="PTHR43080">
    <property type="entry name" value="CBS DOMAIN-CONTAINING PROTEIN CBSX3, MITOCHONDRIAL"/>
    <property type="match status" value="1"/>
</dbReference>
<dbReference type="eggNOG" id="COG0517">
    <property type="taxonomic scope" value="Bacteria"/>
</dbReference>
<evidence type="ECO:0000259" key="4">
    <source>
        <dbReference type="PROSITE" id="PS50914"/>
    </source>
</evidence>
<evidence type="ECO:0000259" key="5">
    <source>
        <dbReference type="PROSITE" id="PS51371"/>
    </source>
</evidence>
<dbReference type="STRING" id="1223523.H340_28250"/>
<dbReference type="PROSITE" id="PS51371">
    <property type="entry name" value="CBS"/>
    <property type="match status" value="2"/>
</dbReference>
<dbReference type="InterPro" id="IPR017080">
    <property type="entry name" value="UCP036990_CBS_BON"/>
</dbReference>
<dbReference type="PATRIC" id="fig|1223523.3.peg.5729"/>